<protein>
    <submittedName>
        <fullName evidence="2">Uncharacterized protein</fullName>
    </submittedName>
</protein>
<feature type="compositionally biased region" description="Low complexity" evidence="1">
    <location>
        <begin position="59"/>
        <end position="69"/>
    </location>
</feature>
<dbReference type="Proteomes" id="UP000239757">
    <property type="component" value="Unassembled WGS sequence"/>
</dbReference>
<proteinExistence type="predicted"/>
<feature type="compositionally biased region" description="Basic and acidic residues" evidence="1">
    <location>
        <begin position="34"/>
        <end position="47"/>
    </location>
</feature>
<dbReference type="AlphaFoldDB" id="A0A2P5WH07"/>
<evidence type="ECO:0000256" key="1">
    <source>
        <dbReference type="SAM" id="MobiDB-lite"/>
    </source>
</evidence>
<gene>
    <name evidence="2" type="ORF">GOBAR_AA30323</name>
</gene>
<feature type="compositionally biased region" description="Basic and acidic residues" evidence="1">
    <location>
        <begin position="70"/>
        <end position="80"/>
    </location>
</feature>
<sequence>MILTSREPLCWVVSRVYIPQIKRGLVRIVKKIHTDPSPHHPQTDPRHHSSTSAIPCPPSSTSTQPTTRATETRQGHERHTSSNLTHPSSTDYADAYAFILPHLCGNSNVLPHFNAINCALIPLTITPHLHPPNTNVSSSHRHDILYNFAHSLFSAFTSLPQLADPTPYTVQFDTINSHLTSTGCSTPTSRTAAPQHTSVHEWALGTCE</sequence>
<accession>A0A2P5WH07</accession>
<name>A0A2P5WH07_GOSBA</name>
<evidence type="ECO:0000313" key="2">
    <source>
        <dbReference type="EMBL" id="PPR90360.1"/>
    </source>
</evidence>
<organism evidence="2 3">
    <name type="scientific">Gossypium barbadense</name>
    <name type="common">Sea Island cotton</name>
    <name type="synonym">Hibiscus barbadensis</name>
    <dbReference type="NCBI Taxonomy" id="3634"/>
    <lineage>
        <taxon>Eukaryota</taxon>
        <taxon>Viridiplantae</taxon>
        <taxon>Streptophyta</taxon>
        <taxon>Embryophyta</taxon>
        <taxon>Tracheophyta</taxon>
        <taxon>Spermatophyta</taxon>
        <taxon>Magnoliopsida</taxon>
        <taxon>eudicotyledons</taxon>
        <taxon>Gunneridae</taxon>
        <taxon>Pentapetalae</taxon>
        <taxon>rosids</taxon>
        <taxon>malvids</taxon>
        <taxon>Malvales</taxon>
        <taxon>Malvaceae</taxon>
        <taxon>Malvoideae</taxon>
        <taxon>Gossypium</taxon>
    </lineage>
</organism>
<reference evidence="2 3" key="1">
    <citation type="submission" date="2015-01" db="EMBL/GenBank/DDBJ databases">
        <title>Genome of allotetraploid Gossypium barbadense reveals genomic plasticity and fiber elongation in cotton evolution.</title>
        <authorList>
            <person name="Chen X."/>
            <person name="Liu X."/>
            <person name="Zhao B."/>
            <person name="Zheng H."/>
            <person name="Hu Y."/>
            <person name="Lu G."/>
            <person name="Yang C."/>
            <person name="Chen J."/>
            <person name="Shan C."/>
            <person name="Zhang L."/>
            <person name="Zhou Y."/>
            <person name="Wang L."/>
            <person name="Guo W."/>
            <person name="Bai Y."/>
            <person name="Ruan J."/>
            <person name="Shangguan X."/>
            <person name="Mao Y."/>
            <person name="Jiang J."/>
            <person name="Zhu Y."/>
            <person name="Lei J."/>
            <person name="Kang H."/>
            <person name="Chen S."/>
            <person name="He X."/>
            <person name="Wang R."/>
            <person name="Wang Y."/>
            <person name="Chen J."/>
            <person name="Wang L."/>
            <person name="Yu S."/>
            <person name="Wang B."/>
            <person name="Wei J."/>
            <person name="Song S."/>
            <person name="Lu X."/>
            <person name="Gao Z."/>
            <person name="Gu W."/>
            <person name="Deng X."/>
            <person name="Ma D."/>
            <person name="Wang S."/>
            <person name="Liang W."/>
            <person name="Fang L."/>
            <person name="Cai C."/>
            <person name="Zhu X."/>
            <person name="Zhou B."/>
            <person name="Zhang Y."/>
            <person name="Chen Z."/>
            <person name="Xu S."/>
            <person name="Zhu R."/>
            <person name="Wang S."/>
            <person name="Zhang T."/>
            <person name="Zhao G."/>
        </authorList>
    </citation>
    <scope>NUCLEOTIDE SEQUENCE [LARGE SCALE GENOMIC DNA]</scope>
    <source>
        <strain evidence="3">cv. Xinhai21</strain>
        <tissue evidence="2">Leaf</tissue>
    </source>
</reference>
<dbReference type="EMBL" id="KZ667646">
    <property type="protein sequence ID" value="PPR90360.1"/>
    <property type="molecule type" value="Genomic_DNA"/>
</dbReference>
<feature type="region of interest" description="Disordered" evidence="1">
    <location>
        <begin position="34"/>
        <end position="87"/>
    </location>
</feature>
<evidence type="ECO:0000313" key="3">
    <source>
        <dbReference type="Proteomes" id="UP000239757"/>
    </source>
</evidence>